<accession>A0ABM5LIQ4</accession>
<evidence type="ECO:0000313" key="2">
    <source>
        <dbReference type="Proteomes" id="UP000001497"/>
    </source>
</evidence>
<protein>
    <recommendedName>
        <fullName evidence="3">Lipoprotein</fullName>
    </recommendedName>
</protein>
<dbReference type="EMBL" id="CP001792">
    <property type="protein sequence ID" value="ACX75489.1"/>
    <property type="molecule type" value="Genomic_DNA"/>
</dbReference>
<evidence type="ECO:0008006" key="3">
    <source>
        <dbReference type="Google" id="ProtNLM"/>
    </source>
</evidence>
<organism evidence="1 2">
    <name type="scientific">Fibrobacter succinogenes (strain ATCC 19169 / S85)</name>
    <dbReference type="NCBI Taxonomy" id="59374"/>
    <lineage>
        <taxon>Bacteria</taxon>
        <taxon>Pseudomonadati</taxon>
        <taxon>Fibrobacterota</taxon>
        <taxon>Fibrobacteria</taxon>
        <taxon>Fibrobacterales</taxon>
        <taxon>Fibrobacteraceae</taxon>
        <taxon>Fibrobacter</taxon>
    </lineage>
</organism>
<gene>
    <name evidence="1" type="ordered locus">Fisuc_1899</name>
</gene>
<keyword evidence="2" id="KW-1185">Reference proteome</keyword>
<dbReference type="PROSITE" id="PS51257">
    <property type="entry name" value="PROKAR_LIPOPROTEIN"/>
    <property type="match status" value="1"/>
</dbReference>
<evidence type="ECO:0000313" key="1">
    <source>
        <dbReference type="EMBL" id="ACX75489.1"/>
    </source>
</evidence>
<reference evidence="1" key="1">
    <citation type="submission" date="2009-10" db="EMBL/GenBank/DDBJ databases">
        <title>Complete sequence of Fibrobacter succinogenes subsp. succinogenes S85.</title>
        <authorList>
            <consortium name="US DOE Joint Genome Institute"/>
            <person name="Lucas S."/>
            <person name="Copeland A."/>
            <person name="Lapidus A."/>
            <person name="Glavina del Rio T."/>
            <person name="Tice H."/>
            <person name="Bruce D."/>
            <person name="Goodwin L."/>
            <person name="Pitluck S."/>
            <person name="Chertkov O."/>
            <person name="Detter J.C."/>
            <person name="Han C."/>
            <person name="Tapia R."/>
            <person name="Larimer F."/>
            <person name="Land M."/>
            <person name="Hauser L."/>
            <person name="Kyrpides N."/>
            <person name="Mikhailova N."/>
            <person name="Weimer P.J."/>
            <person name="Stevenson D.M."/>
            <person name="Boyum J."/>
            <person name="Brumm P.I."/>
            <person name="Mead D."/>
        </authorList>
    </citation>
    <scope>NUCLEOTIDE SEQUENCE [LARGE SCALE GENOMIC DNA]</scope>
    <source>
        <strain evidence="1">S85</strain>
    </source>
</reference>
<proteinExistence type="predicted"/>
<name>A0ABM5LIQ4_FIBSS</name>
<sequence length="122" mass="14625">MDMKKILSLIFLVLLSSCSEPTERIEKKLLTYLQEDLKFMVAETLNANATKADLLDEPYYKIRDFRLFEGAEAEIYAAYAEVDFYIYRDLAMFEKRKYRYEVHGRHWDRYSKVLKFGKDKNP</sequence>
<dbReference type="Proteomes" id="UP000001497">
    <property type="component" value="Chromosome"/>
</dbReference>